<dbReference type="EMBL" id="CP095474">
    <property type="protein sequence ID" value="URN15129.1"/>
    <property type="molecule type" value="Genomic_DNA"/>
</dbReference>
<dbReference type="Proteomes" id="UP001056383">
    <property type="component" value="Chromosome"/>
</dbReference>
<reference evidence="1" key="1">
    <citation type="submission" date="2022-04" db="EMBL/GenBank/DDBJ databases">
        <title>Systematic whole-genome sequencing reveals an unexpected diversity among actinomycetoma pathogens and provides insights into their antibacterial susceptibilities.</title>
        <authorList>
            <person name="Watson A.K."/>
            <person name="Kepplinger B."/>
            <person name="Bakhiet S.M."/>
            <person name="Mhmoud N.A."/>
            <person name="Chapman J."/>
            <person name="Allenby N."/>
            <person name="Mickiewicz K."/>
            <person name="Goodfellow M."/>
            <person name="Fahal A.H."/>
            <person name="Errington J."/>
        </authorList>
    </citation>
    <scope>NUCLEOTIDE SEQUENCE</scope>
    <source>
        <strain evidence="1">SD 504</strain>
    </source>
</reference>
<evidence type="ECO:0000313" key="1">
    <source>
        <dbReference type="EMBL" id="URN15129.1"/>
    </source>
</evidence>
<protein>
    <submittedName>
        <fullName evidence="1">Uncharacterized protein</fullName>
    </submittedName>
</protein>
<accession>A0ABY4T857</accession>
<organism evidence="1 2">
    <name type="scientific">Streptomyces sudanensis</name>
    <dbReference type="NCBI Taxonomy" id="436397"/>
    <lineage>
        <taxon>Bacteria</taxon>
        <taxon>Bacillati</taxon>
        <taxon>Actinomycetota</taxon>
        <taxon>Actinomycetes</taxon>
        <taxon>Kitasatosporales</taxon>
        <taxon>Streptomycetaceae</taxon>
        <taxon>Streptomyces</taxon>
    </lineage>
</organism>
<evidence type="ECO:0000313" key="2">
    <source>
        <dbReference type="Proteomes" id="UP001056383"/>
    </source>
</evidence>
<gene>
    <name evidence="1" type="ORF">MW084_03305</name>
</gene>
<sequence>MQPYPVDEALRLLYTSAEQPAPEAECGHLRRLALAFLEVLDLMSDDTP</sequence>
<keyword evidence="2" id="KW-1185">Reference proteome</keyword>
<dbReference type="RefSeq" id="WP_158684352.1">
    <property type="nucleotide sequence ID" value="NZ_CP095474.1"/>
</dbReference>
<name>A0ABY4T857_9ACTN</name>
<proteinExistence type="predicted"/>